<accession>A0A448TVS0</accession>
<feature type="domain" description="Ketosynthase family 3 (KS3)" evidence="5">
    <location>
        <begin position="1"/>
        <end position="401"/>
    </location>
</feature>
<dbReference type="PANTHER" id="PTHR11712:SF320">
    <property type="entry name" value="BETA-KETOACYL SYNTHASE"/>
    <property type="match status" value="1"/>
</dbReference>
<comment type="pathway">
    <text evidence="1">Lipid metabolism.</text>
</comment>
<dbReference type="KEGG" id="adp:NCTC12871_01538"/>
<keyword evidence="6" id="KW-0012">Acyltransferase</keyword>
<dbReference type="InterPro" id="IPR000794">
    <property type="entry name" value="Beta-ketoacyl_synthase"/>
</dbReference>
<dbReference type="CDD" id="cd00834">
    <property type="entry name" value="KAS_I_II"/>
    <property type="match status" value="1"/>
</dbReference>
<evidence type="ECO:0000256" key="4">
    <source>
        <dbReference type="RuleBase" id="RU003694"/>
    </source>
</evidence>
<dbReference type="AlphaFoldDB" id="A0A448TVS0"/>
<dbReference type="SMART" id="SM00825">
    <property type="entry name" value="PKS_KS"/>
    <property type="match status" value="1"/>
</dbReference>
<evidence type="ECO:0000256" key="2">
    <source>
        <dbReference type="ARBA" id="ARBA00008467"/>
    </source>
</evidence>
<dbReference type="Pfam" id="PF02801">
    <property type="entry name" value="Ketoacyl-synt_C"/>
    <property type="match status" value="1"/>
</dbReference>
<dbReference type="InterPro" id="IPR016039">
    <property type="entry name" value="Thiolase-like"/>
</dbReference>
<protein>
    <submittedName>
        <fullName evidence="6">3-oxoacyl-[acyl-carrier-protein] synthase</fullName>
        <ecNumber evidence="6">2.3.1.179</ecNumber>
    </submittedName>
</protein>
<dbReference type="EC" id="2.3.1.179" evidence="6"/>
<dbReference type="Proteomes" id="UP000279799">
    <property type="component" value="Chromosome"/>
</dbReference>
<gene>
    <name evidence="6" type="primary">fabF_1</name>
    <name evidence="6" type="ORF">NCTC12871_01538</name>
</gene>
<dbReference type="Pfam" id="PF00109">
    <property type="entry name" value="ketoacyl-synt"/>
    <property type="match status" value="1"/>
</dbReference>
<dbReference type="GO" id="GO:0004315">
    <property type="term" value="F:3-oxoacyl-[acyl-carrier-protein] synthase activity"/>
    <property type="evidence" value="ECO:0007669"/>
    <property type="project" value="UniProtKB-EC"/>
</dbReference>
<dbReference type="Gene3D" id="3.40.47.10">
    <property type="match status" value="1"/>
</dbReference>
<sequence length="403" mass="43384">MKIYLNKPAILTALGEGIEQHVAQLLQGSAPAIQCQNKLYTSRNISGKAQYLAGVDCPLRAFPEGLDEKHRSRNNQLLWHALAQIEDQIQLVIQQFGTARIAVVMGTSTTGVDENIPFLQSLFLNQPSKMEFNYEQQSFNAPADFIAEQYQLKNVAYGISTACTSGARAIMSAARLLRANFCDAVICGGVDCLSPLTVSGFGSLSVLNEGQTQAFSQSRAGINIGEGVGVFVMTREPLTDCVEYLGGGASSDAYHMSSPDPTGTGAKNAFLQALNQAQCSSEAIGWINAHGTGTQHNDAMESIAIAEVFGTETPVTSTKPYTGHTLGAAGAVEAALSWGMIHRHYNPNGRLPPQFWDKHHDENLPHIKITDENSHWQQGKRIVASSSFAFGGNNAVLILGEKE</sequence>
<dbReference type="NCBIfam" id="NF006618">
    <property type="entry name" value="PRK09185.1"/>
    <property type="match status" value="1"/>
</dbReference>
<dbReference type="InterPro" id="IPR020841">
    <property type="entry name" value="PKS_Beta-ketoAc_synthase_dom"/>
</dbReference>
<dbReference type="GO" id="GO:0006633">
    <property type="term" value="P:fatty acid biosynthetic process"/>
    <property type="evidence" value="ECO:0007669"/>
    <property type="project" value="TreeGrafter"/>
</dbReference>
<reference evidence="6 7" key="1">
    <citation type="submission" date="2018-12" db="EMBL/GenBank/DDBJ databases">
        <authorList>
            <consortium name="Pathogen Informatics"/>
        </authorList>
    </citation>
    <scope>NUCLEOTIDE SEQUENCE [LARGE SCALE GENOMIC DNA]</scope>
    <source>
        <strain evidence="6 7">NCTC12871</strain>
    </source>
</reference>
<evidence type="ECO:0000313" key="7">
    <source>
        <dbReference type="Proteomes" id="UP000279799"/>
    </source>
</evidence>
<dbReference type="PANTHER" id="PTHR11712">
    <property type="entry name" value="POLYKETIDE SYNTHASE-RELATED"/>
    <property type="match status" value="1"/>
</dbReference>
<dbReference type="RefSeq" id="WP_126600433.1">
    <property type="nucleotide sequence ID" value="NZ_LR134510.1"/>
</dbReference>
<dbReference type="GO" id="GO:0005829">
    <property type="term" value="C:cytosol"/>
    <property type="evidence" value="ECO:0007669"/>
    <property type="project" value="TreeGrafter"/>
</dbReference>
<keyword evidence="3 4" id="KW-0808">Transferase</keyword>
<organism evidence="6 7">
    <name type="scientific">Actinobacillus delphinicola</name>
    <dbReference type="NCBI Taxonomy" id="51161"/>
    <lineage>
        <taxon>Bacteria</taxon>
        <taxon>Pseudomonadati</taxon>
        <taxon>Pseudomonadota</taxon>
        <taxon>Gammaproteobacteria</taxon>
        <taxon>Pasteurellales</taxon>
        <taxon>Pasteurellaceae</taxon>
        <taxon>Actinobacillus</taxon>
    </lineage>
</organism>
<keyword evidence="7" id="KW-1185">Reference proteome</keyword>
<dbReference type="PROSITE" id="PS52004">
    <property type="entry name" value="KS3_2"/>
    <property type="match status" value="1"/>
</dbReference>
<name>A0A448TVS0_9PAST</name>
<dbReference type="EMBL" id="LR134510">
    <property type="protein sequence ID" value="VEJ10031.1"/>
    <property type="molecule type" value="Genomic_DNA"/>
</dbReference>
<dbReference type="InterPro" id="IPR014031">
    <property type="entry name" value="Ketoacyl_synth_C"/>
</dbReference>
<evidence type="ECO:0000259" key="5">
    <source>
        <dbReference type="PROSITE" id="PS52004"/>
    </source>
</evidence>
<evidence type="ECO:0000256" key="1">
    <source>
        <dbReference type="ARBA" id="ARBA00005189"/>
    </source>
</evidence>
<proteinExistence type="inferred from homology"/>
<evidence type="ECO:0000256" key="3">
    <source>
        <dbReference type="ARBA" id="ARBA00022679"/>
    </source>
</evidence>
<comment type="similarity">
    <text evidence="2 4">Belongs to the thiolase-like superfamily. Beta-ketoacyl-ACP synthases family.</text>
</comment>
<dbReference type="InterPro" id="IPR014030">
    <property type="entry name" value="Ketoacyl_synth_N"/>
</dbReference>
<dbReference type="SUPFAM" id="SSF53901">
    <property type="entry name" value="Thiolase-like"/>
    <property type="match status" value="2"/>
</dbReference>
<evidence type="ECO:0000313" key="6">
    <source>
        <dbReference type="EMBL" id="VEJ10031.1"/>
    </source>
</evidence>
<dbReference type="OrthoDB" id="9808669at2"/>